<gene>
    <name evidence="3" type="ORF">BDI24065_05433</name>
</gene>
<reference evidence="3 4" key="1">
    <citation type="submission" date="2019-09" db="EMBL/GenBank/DDBJ databases">
        <authorList>
            <person name="Depoorter E."/>
        </authorList>
    </citation>
    <scope>NUCLEOTIDE SEQUENCE [LARGE SCALE GENOMIC DNA]</scope>
    <source>
        <strain evidence="3">LMG 24065</strain>
    </source>
</reference>
<keyword evidence="1" id="KW-0812">Transmembrane</keyword>
<keyword evidence="1" id="KW-1133">Transmembrane helix</keyword>
<keyword evidence="4" id="KW-1185">Reference proteome</keyword>
<proteinExistence type="predicted"/>
<evidence type="ECO:0000313" key="4">
    <source>
        <dbReference type="Proteomes" id="UP000494125"/>
    </source>
</evidence>
<feature type="transmembrane region" description="Helical" evidence="1">
    <location>
        <begin position="42"/>
        <end position="60"/>
    </location>
</feature>
<accession>A0A6P2Q4H1</accession>
<dbReference type="Pfam" id="PF02698">
    <property type="entry name" value="DUF218"/>
    <property type="match status" value="1"/>
</dbReference>
<dbReference type="PANTHER" id="PTHR30336">
    <property type="entry name" value="INNER MEMBRANE PROTEIN, PROBABLE PERMEASE"/>
    <property type="match status" value="1"/>
</dbReference>
<name>A0A6P2Q4H1_9BURK</name>
<keyword evidence="1" id="KW-0472">Membrane</keyword>
<dbReference type="EMBL" id="CABVPN010000032">
    <property type="protein sequence ID" value="VWC12788.1"/>
    <property type="molecule type" value="Genomic_DNA"/>
</dbReference>
<dbReference type="InterPro" id="IPR003848">
    <property type="entry name" value="DUF218"/>
</dbReference>
<organism evidence="3 4">
    <name type="scientific">Burkholderia diffusa</name>
    <dbReference type="NCBI Taxonomy" id="488732"/>
    <lineage>
        <taxon>Bacteria</taxon>
        <taxon>Pseudomonadati</taxon>
        <taxon>Pseudomonadota</taxon>
        <taxon>Betaproteobacteria</taxon>
        <taxon>Burkholderiales</taxon>
        <taxon>Burkholderiaceae</taxon>
        <taxon>Burkholderia</taxon>
        <taxon>Burkholderia cepacia complex</taxon>
    </lineage>
</organism>
<evidence type="ECO:0000313" key="3">
    <source>
        <dbReference type="EMBL" id="VWC12788.1"/>
    </source>
</evidence>
<feature type="domain" description="DUF218" evidence="2">
    <location>
        <begin position="111"/>
        <end position="268"/>
    </location>
</feature>
<evidence type="ECO:0000259" key="2">
    <source>
        <dbReference type="Pfam" id="PF02698"/>
    </source>
</evidence>
<feature type="transmembrane region" description="Helical" evidence="1">
    <location>
        <begin position="67"/>
        <end position="90"/>
    </location>
</feature>
<dbReference type="GO" id="GO:0005886">
    <property type="term" value="C:plasma membrane"/>
    <property type="evidence" value="ECO:0007669"/>
    <property type="project" value="TreeGrafter"/>
</dbReference>
<dbReference type="GO" id="GO:0043164">
    <property type="term" value="P:Gram-negative-bacterium-type cell wall biogenesis"/>
    <property type="evidence" value="ECO:0007669"/>
    <property type="project" value="TreeGrafter"/>
</dbReference>
<dbReference type="Gene3D" id="3.40.50.620">
    <property type="entry name" value="HUPs"/>
    <property type="match status" value="1"/>
</dbReference>
<dbReference type="PANTHER" id="PTHR30336:SF4">
    <property type="entry name" value="ENVELOPE BIOGENESIS FACTOR ELYC"/>
    <property type="match status" value="1"/>
</dbReference>
<protein>
    <recommendedName>
        <fullName evidence="2">DUF218 domain-containing protein</fullName>
    </recommendedName>
</protein>
<dbReference type="InterPro" id="IPR051599">
    <property type="entry name" value="Cell_Envelope_Assoc"/>
</dbReference>
<dbReference type="InterPro" id="IPR014729">
    <property type="entry name" value="Rossmann-like_a/b/a_fold"/>
</dbReference>
<dbReference type="AlphaFoldDB" id="A0A6P2Q4H1"/>
<evidence type="ECO:0000256" key="1">
    <source>
        <dbReference type="SAM" id="Phobius"/>
    </source>
</evidence>
<dbReference type="GO" id="GO:0000270">
    <property type="term" value="P:peptidoglycan metabolic process"/>
    <property type="evidence" value="ECO:0007669"/>
    <property type="project" value="TreeGrafter"/>
</dbReference>
<dbReference type="CDD" id="cd06259">
    <property type="entry name" value="YdcF-like"/>
    <property type="match status" value="1"/>
</dbReference>
<dbReference type="Proteomes" id="UP000494125">
    <property type="component" value="Unassembled WGS sequence"/>
</dbReference>
<sequence length="281" mass="31859">MRSGAPGGSSTRRYRHRFWGPTFGIASGPDRQPSIKRHHTPIKLILFDSFVLLFIGFMLFRKRLRLIAIASVALLWLLATGWLTAPLIAWTEAGVTPVEHPDMHGRTTLIIIGIGTRRSDTGLRPPPDGEARIRTTAALYRTCREQATRCTVVMSGGDPQHHGETEAAVYGRRLIAEGVAPDDLVLEPNSRTTYENAKFTASILRSQHDDSRILVASSYQMRRALLDFRRFGIDPQPVYSNRRRAQTGWLPRWHNLEDANQALHELIGIAQFHVYRWLGWF</sequence>